<evidence type="ECO:0000259" key="1">
    <source>
        <dbReference type="Pfam" id="PF01636"/>
    </source>
</evidence>
<dbReference type="OrthoDB" id="10003767at2759"/>
<dbReference type="InterPro" id="IPR051678">
    <property type="entry name" value="AGP_Transferase"/>
</dbReference>
<dbReference type="AlphaFoldDB" id="A0A2J6PG71"/>
<dbReference type="Pfam" id="PF01636">
    <property type="entry name" value="APH"/>
    <property type="match status" value="1"/>
</dbReference>
<gene>
    <name evidence="2" type="ORF">NA56DRAFT_675006</name>
</gene>
<name>A0A2J6PG71_9HELO</name>
<sequence length="387" mass="43295">MEWLKSEYESFAAYKDKVIQLCGRLWSTSQEPTIQRMKGGASNRIISILVTDSEVDRSPAVTSNAVVENSPDLDPILPEERVILRSSNFNADNDIDQQISATDSEGNVRKTEKLDLPLGNFVLRIPRWGSDSCSREVAMLCFVGKRISIAVPTIVHYDTNRDNPLGSPYILQRRVPGTRLIDTWKTLGSNQRLMICLDIARLCTELMKITNTSGGIPDVEQGSTADGTLSTTDFRFPGDDKDLRRNLDPQPPVAYMREVDEMGKQATNHTFGADGIPLYYFNHGDLYPRNIMIETLSENAAFVTGILDWDDAHFAPAVVSFSPPAWLWMTGVVGPQFLRYSYSPDAGPARKIWKSAYETIGKSWVESSVERLYVDWENGQAKADQIG</sequence>
<dbReference type="SUPFAM" id="SSF56112">
    <property type="entry name" value="Protein kinase-like (PK-like)"/>
    <property type="match status" value="1"/>
</dbReference>
<evidence type="ECO:0000313" key="2">
    <source>
        <dbReference type="EMBL" id="PMD13041.1"/>
    </source>
</evidence>
<keyword evidence="3" id="KW-1185">Reference proteome</keyword>
<organism evidence="2 3">
    <name type="scientific">Hyaloscypha hepaticicola</name>
    <dbReference type="NCBI Taxonomy" id="2082293"/>
    <lineage>
        <taxon>Eukaryota</taxon>
        <taxon>Fungi</taxon>
        <taxon>Dikarya</taxon>
        <taxon>Ascomycota</taxon>
        <taxon>Pezizomycotina</taxon>
        <taxon>Leotiomycetes</taxon>
        <taxon>Helotiales</taxon>
        <taxon>Hyaloscyphaceae</taxon>
        <taxon>Hyaloscypha</taxon>
    </lineage>
</organism>
<accession>A0A2J6PG71</accession>
<reference evidence="2 3" key="1">
    <citation type="submission" date="2016-05" db="EMBL/GenBank/DDBJ databases">
        <title>A degradative enzymes factory behind the ericoid mycorrhizal symbiosis.</title>
        <authorList>
            <consortium name="DOE Joint Genome Institute"/>
            <person name="Martino E."/>
            <person name="Morin E."/>
            <person name="Grelet G."/>
            <person name="Kuo A."/>
            <person name="Kohler A."/>
            <person name="Daghino S."/>
            <person name="Barry K."/>
            <person name="Choi C."/>
            <person name="Cichocki N."/>
            <person name="Clum A."/>
            <person name="Copeland A."/>
            <person name="Hainaut M."/>
            <person name="Haridas S."/>
            <person name="Labutti K."/>
            <person name="Lindquist E."/>
            <person name="Lipzen A."/>
            <person name="Khouja H.-R."/>
            <person name="Murat C."/>
            <person name="Ohm R."/>
            <person name="Olson A."/>
            <person name="Spatafora J."/>
            <person name="Veneault-Fourrey C."/>
            <person name="Henrissat B."/>
            <person name="Grigoriev I."/>
            <person name="Martin F."/>
            <person name="Perotto S."/>
        </authorList>
    </citation>
    <scope>NUCLEOTIDE SEQUENCE [LARGE SCALE GENOMIC DNA]</scope>
    <source>
        <strain evidence="2 3">UAMH 7357</strain>
    </source>
</reference>
<dbReference type="PANTHER" id="PTHR21310">
    <property type="entry name" value="AMINOGLYCOSIDE PHOSPHOTRANSFERASE-RELATED-RELATED"/>
    <property type="match status" value="1"/>
</dbReference>
<dbReference type="PANTHER" id="PTHR21310:SF56">
    <property type="entry name" value="AMINOGLYCOSIDE PHOSPHOTRANSFERASE DOMAIN-CONTAINING PROTEIN"/>
    <property type="match status" value="1"/>
</dbReference>
<dbReference type="Proteomes" id="UP000235672">
    <property type="component" value="Unassembled WGS sequence"/>
</dbReference>
<dbReference type="InterPro" id="IPR011009">
    <property type="entry name" value="Kinase-like_dom_sf"/>
</dbReference>
<evidence type="ECO:0000313" key="3">
    <source>
        <dbReference type="Proteomes" id="UP000235672"/>
    </source>
</evidence>
<feature type="domain" description="Aminoglycoside phosphotransferase" evidence="1">
    <location>
        <begin position="119"/>
        <end position="328"/>
    </location>
</feature>
<dbReference type="InterPro" id="IPR002575">
    <property type="entry name" value="Aminoglycoside_PTrfase"/>
</dbReference>
<dbReference type="EMBL" id="KZ613537">
    <property type="protein sequence ID" value="PMD13041.1"/>
    <property type="molecule type" value="Genomic_DNA"/>
</dbReference>
<proteinExistence type="predicted"/>
<protein>
    <recommendedName>
        <fullName evidence="1">Aminoglycoside phosphotransferase domain-containing protein</fullName>
    </recommendedName>
</protein>